<dbReference type="Pfam" id="PF01301">
    <property type="entry name" value="Glyco_hydro_35"/>
    <property type="match status" value="1"/>
</dbReference>
<dbReference type="RefSeq" id="WP_101807884.1">
    <property type="nucleotide sequence ID" value="NZ_NFEZ01000003.1"/>
</dbReference>
<comment type="similarity">
    <text evidence="1 4">Belongs to the glycosyl hydrolase 35 family.</text>
</comment>
<dbReference type="SUPFAM" id="SSF51445">
    <property type="entry name" value="(Trans)glycosidases"/>
    <property type="match status" value="1"/>
</dbReference>
<feature type="domain" description="Glycoside hydrolase 35 catalytic" evidence="5">
    <location>
        <begin position="23"/>
        <end position="331"/>
    </location>
</feature>
<dbReference type="Pfam" id="PF21317">
    <property type="entry name" value="BetaGal_ABD_1"/>
    <property type="match status" value="1"/>
</dbReference>
<sequence>MKSLSLSRSAGQRQSRVDFDRKSFVIDGERVFLQSASIHYFRMPRAEWRETLVKAKLAGMNSIDTYFAWNVHEPEEGQWRFEGDADCGAFLDLCAELGLWVIVRPGPFICAEWDFGGFPWWLSRKEGIRFREANETFLRAVDIYFDRIGEIIRDRQLGAGGTVILVQVENEYGYLADDEASRPYMAYLRDGWLRRGIEVPLITCAGGVEGAVEGANFWSGADSHFDKLARKQPDAPKIVTEFWSGWFEHWGAPAAIQKTPELYEKRMFEIIRAGFSGISHYMFFGGTNFAGYGGRTVGASDTFMVTSYGYDAPLDEYGRTTPKYFAAKRLACLVQAIEPFLLESEPLDAAAVRASAGLDVRGRRLGDQRLLLVESGKEERETFHLTLEDGRTLPVIVHPGEIAPVLVSVDIGGGLRLTSTASLACNEPVGGVRTLIVHARDGLRSFVELTAAAPIRLAGERPQLASWSPDGRTVSFDLYHFREPQTIELTIGGEALRLIVLSGSEMDRTWRLGAGRWLFGCDDVDLTPAGEGEFQVAVSRAAARLPQPPALLDWSSAALELDCIGGMPVDRPRDFTSWGQPYGYLLYSCEIEREREGWTTLILPRLEDPARVFVNGTEAALIREVGSAAVRLPLRQGSNRLQLLVQNMGRLNFSPDLGEPKGLFDTGYVDGVALDLRAGWKADDGETEAAVHLDRVAAVDGQPSLSRMFSLDGQDRALLVGAVAVPLRVNGRIVPLEGYQNWFAHRTVDLSAYVQQGINIIEMPYFKSPIPRLELLAYRSADSVGGWSMAGIGEERPEAAARLGAAAATVEEAEAARADGAARAAGKEAAAAAGTPAWHACEFAAPSLPETLRPRLKLRLTGMSKGSIWLNGIDLGRYWQIGPQEDYKIPMSWLQERNRLVLFDEQGRSPDRVRLLYDEASAREWEPHLE</sequence>
<reference evidence="8 9" key="1">
    <citation type="submission" date="2017-05" db="EMBL/GenBank/DDBJ databases">
        <title>Functional genome analysis of Paenibacillus pasadenensis strain R16: insights on endophytic life style and antifungal activity.</title>
        <authorList>
            <person name="Passera A."/>
            <person name="Marcolungo L."/>
            <person name="Casati P."/>
            <person name="Brasca M."/>
            <person name="Quaglino F."/>
            <person name="Delledonne M."/>
        </authorList>
    </citation>
    <scope>NUCLEOTIDE SEQUENCE [LARGE SCALE GENOMIC DNA]</scope>
    <source>
        <strain evidence="8 9">R16</strain>
    </source>
</reference>
<dbReference type="GO" id="GO:0004565">
    <property type="term" value="F:beta-galactosidase activity"/>
    <property type="evidence" value="ECO:0007669"/>
    <property type="project" value="UniProtKB-EC"/>
</dbReference>
<dbReference type="InterPro" id="IPR017853">
    <property type="entry name" value="GH"/>
</dbReference>
<dbReference type="PANTHER" id="PTHR23421">
    <property type="entry name" value="BETA-GALACTOSIDASE RELATED"/>
    <property type="match status" value="1"/>
</dbReference>
<dbReference type="EMBL" id="NFEZ01000003">
    <property type="protein sequence ID" value="PLT46766.1"/>
    <property type="molecule type" value="Genomic_DNA"/>
</dbReference>
<comment type="caution">
    <text evidence="8">The sequence shown here is derived from an EMBL/GenBank/DDBJ whole genome shotgun (WGS) entry which is preliminary data.</text>
</comment>
<evidence type="ECO:0000256" key="1">
    <source>
        <dbReference type="ARBA" id="ARBA00009809"/>
    </source>
</evidence>
<feature type="domain" description="Beta-galactosidase galactose-binding" evidence="7">
    <location>
        <begin position="836"/>
        <end position="896"/>
    </location>
</feature>
<evidence type="ECO:0000313" key="8">
    <source>
        <dbReference type="EMBL" id="PLT46766.1"/>
    </source>
</evidence>
<evidence type="ECO:0000256" key="3">
    <source>
        <dbReference type="ARBA" id="ARBA00023295"/>
    </source>
</evidence>
<dbReference type="InterPro" id="IPR008979">
    <property type="entry name" value="Galactose-bd-like_sf"/>
</dbReference>
<evidence type="ECO:0000256" key="2">
    <source>
        <dbReference type="ARBA" id="ARBA00022801"/>
    </source>
</evidence>
<gene>
    <name evidence="8" type="ORF">B8V81_0990</name>
</gene>
<dbReference type="PRINTS" id="PR00742">
    <property type="entry name" value="GLHYDRLASE35"/>
</dbReference>
<dbReference type="InterPro" id="IPR001944">
    <property type="entry name" value="Glycoside_Hdrlase_35"/>
</dbReference>
<keyword evidence="3 8" id="KW-0326">Glycosidase</keyword>
<dbReference type="EC" id="3.2.1.23" evidence="8"/>
<dbReference type="InterPro" id="IPR031330">
    <property type="entry name" value="Gly_Hdrlase_35_cat"/>
</dbReference>
<dbReference type="AlphaFoldDB" id="A0A2N5N8T5"/>
<accession>A0A2N5N8T5</accession>
<proteinExistence type="inferred from homology"/>
<evidence type="ECO:0000256" key="4">
    <source>
        <dbReference type="RuleBase" id="RU003679"/>
    </source>
</evidence>
<keyword evidence="9" id="KW-1185">Reference proteome</keyword>
<dbReference type="SUPFAM" id="SSF49785">
    <property type="entry name" value="Galactose-binding domain-like"/>
    <property type="match status" value="1"/>
</dbReference>
<evidence type="ECO:0000259" key="7">
    <source>
        <dbReference type="Pfam" id="PF21467"/>
    </source>
</evidence>
<evidence type="ECO:0000259" key="6">
    <source>
        <dbReference type="Pfam" id="PF21317"/>
    </source>
</evidence>
<organism evidence="8 9">
    <name type="scientific">Paenibacillus pasadenensis</name>
    <dbReference type="NCBI Taxonomy" id="217090"/>
    <lineage>
        <taxon>Bacteria</taxon>
        <taxon>Bacillati</taxon>
        <taxon>Bacillota</taxon>
        <taxon>Bacilli</taxon>
        <taxon>Bacillales</taxon>
        <taxon>Paenibacillaceae</taxon>
        <taxon>Paenibacillus</taxon>
    </lineage>
</organism>
<dbReference type="InterPro" id="IPR048913">
    <property type="entry name" value="BetaGal_gal-bd"/>
</dbReference>
<keyword evidence="2 8" id="KW-0378">Hydrolase</keyword>
<dbReference type="Gene3D" id="2.60.120.260">
    <property type="entry name" value="Galactose-binding domain-like"/>
    <property type="match status" value="3"/>
</dbReference>
<dbReference type="Proteomes" id="UP000234789">
    <property type="component" value="Unassembled WGS sequence"/>
</dbReference>
<evidence type="ECO:0000313" key="9">
    <source>
        <dbReference type="Proteomes" id="UP000234789"/>
    </source>
</evidence>
<protein>
    <submittedName>
        <fullName evidence="8">Beta-galactosidase</fullName>
        <ecNumber evidence="8">3.2.1.23</ecNumber>
    </submittedName>
</protein>
<dbReference type="Gene3D" id="3.20.20.80">
    <property type="entry name" value="Glycosidases"/>
    <property type="match status" value="1"/>
</dbReference>
<dbReference type="Pfam" id="PF21467">
    <property type="entry name" value="BetaGal_gal-bd"/>
    <property type="match status" value="1"/>
</dbReference>
<name>A0A2N5N8T5_9BACL</name>
<feature type="domain" description="Beta-galactosidase 1-like first all-beta" evidence="6">
    <location>
        <begin position="572"/>
        <end position="671"/>
    </location>
</feature>
<dbReference type="GO" id="GO:0005975">
    <property type="term" value="P:carbohydrate metabolic process"/>
    <property type="evidence" value="ECO:0007669"/>
    <property type="project" value="InterPro"/>
</dbReference>
<evidence type="ECO:0000259" key="5">
    <source>
        <dbReference type="Pfam" id="PF01301"/>
    </source>
</evidence>
<dbReference type="InterPro" id="IPR048912">
    <property type="entry name" value="BetaGal1-like_ABD1"/>
</dbReference>